<keyword evidence="11" id="KW-1185">Reference proteome</keyword>
<evidence type="ECO:0000256" key="1">
    <source>
        <dbReference type="ARBA" id="ARBA00004651"/>
    </source>
</evidence>
<dbReference type="Proteomes" id="UP000658278">
    <property type="component" value="Unassembled WGS sequence"/>
</dbReference>
<evidence type="ECO:0000256" key="4">
    <source>
        <dbReference type="ARBA" id="ARBA00022475"/>
    </source>
</evidence>
<dbReference type="GO" id="GO:0043190">
    <property type="term" value="C:ATP-binding cassette (ABC) transporter complex"/>
    <property type="evidence" value="ECO:0007669"/>
    <property type="project" value="InterPro"/>
</dbReference>
<feature type="transmembrane region" description="Helical" evidence="9">
    <location>
        <begin position="6"/>
        <end position="30"/>
    </location>
</feature>
<feature type="transmembrane region" description="Helical" evidence="9">
    <location>
        <begin position="145"/>
        <end position="165"/>
    </location>
</feature>
<dbReference type="InterPro" id="IPR037294">
    <property type="entry name" value="ABC_BtuC-like"/>
</dbReference>
<keyword evidence="5 8" id="KW-0812">Transmembrane</keyword>
<keyword evidence="3 8" id="KW-0813">Transport</keyword>
<dbReference type="CDD" id="cd06550">
    <property type="entry name" value="TM_ABC_iron-siderophores_like"/>
    <property type="match status" value="1"/>
</dbReference>
<evidence type="ECO:0000313" key="11">
    <source>
        <dbReference type="Proteomes" id="UP000658278"/>
    </source>
</evidence>
<dbReference type="InterPro" id="IPR001626">
    <property type="entry name" value="ABC_TroCD"/>
</dbReference>
<evidence type="ECO:0000313" key="10">
    <source>
        <dbReference type="EMBL" id="MBK1825948.1"/>
    </source>
</evidence>
<keyword evidence="7 9" id="KW-0472">Membrane</keyword>
<feature type="transmembrane region" description="Helical" evidence="9">
    <location>
        <begin position="37"/>
        <end position="55"/>
    </location>
</feature>
<dbReference type="AlphaFoldDB" id="A0A934VA56"/>
<dbReference type="Gene3D" id="1.10.3470.10">
    <property type="entry name" value="ABC transporter involved in vitamin B12 uptake, BtuC"/>
    <property type="match status" value="1"/>
</dbReference>
<dbReference type="RefSeq" id="WP_200276130.1">
    <property type="nucleotide sequence ID" value="NZ_JAENII010000002.1"/>
</dbReference>
<reference evidence="10" key="1">
    <citation type="submission" date="2021-01" db="EMBL/GenBank/DDBJ databases">
        <title>Modified the classification status of verrucomicrobia.</title>
        <authorList>
            <person name="Feng X."/>
        </authorList>
    </citation>
    <scope>NUCLEOTIDE SEQUENCE</scope>
    <source>
        <strain evidence="10">KCTC 22201</strain>
    </source>
</reference>
<comment type="subcellular location">
    <subcellularLocation>
        <location evidence="1 8">Cell membrane</location>
        <topology evidence="1 8">Multi-pass membrane protein</topology>
    </subcellularLocation>
</comment>
<keyword evidence="4" id="KW-1003">Cell membrane</keyword>
<evidence type="ECO:0000256" key="3">
    <source>
        <dbReference type="ARBA" id="ARBA00022448"/>
    </source>
</evidence>
<name>A0A934VA56_9BACT</name>
<sequence>MNWTSFDTWLVVTAALCAVACALPGCFLVLRKMSMMGDAISHAVLPGIAVAFIISGSRDSLIMFLGAAIVGVLTAVFTQWISRFGHVDRGAAMGIVFTTLFALGLLLIVRAADHVDLDPGCVLYGAIEFTPLDTIEIGPVSFPRAALVLTVVLLLNLAIIALLFKELRLSSFDPSLADTLGYSSQALHYLLMTMVAVTTVAAFEAVGSIIVIAMLIVPPATALLLTHRLIPMILIACVVAVLSALLGHLGALTAPSWFGFEATTSSGMMAFAAGVLFFLAWCFSPSEGQLIVWLRHRKGPRDLIPPPEIS</sequence>
<gene>
    <name evidence="10" type="ORF">JIN81_02870</name>
</gene>
<evidence type="ECO:0000256" key="5">
    <source>
        <dbReference type="ARBA" id="ARBA00022692"/>
    </source>
</evidence>
<feature type="transmembrane region" description="Helical" evidence="9">
    <location>
        <begin position="233"/>
        <end position="258"/>
    </location>
</feature>
<evidence type="ECO:0000256" key="2">
    <source>
        <dbReference type="ARBA" id="ARBA00008034"/>
    </source>
</evidence>
<accession>A0A934VA56</accession>
<evidence type="ECO:0000256" key="7">
    <source>
        <dbReference type="ARBA" id="ARBA00023136"/>
    </source>
</evidence>
<feature type="transmembrane region" description="Helical" evidence="9">
    <location>
        <begin position="270"/>
        <end position="294"/>
    </location>
</feature>
<organism evidence="10 11">
    <name type="scientific">Haloferula rosea</name>
    <dbReference type="NCBI Taxonomy" id="490093"/>
    <lineage>
        <taxon>Bacteria</taxon>
        <taxon>Pseudomonadati</taxon>
        <taxon>Verrucomicrobiota</taxon>
        <taxon>Verrucomicrobiia</taxon>
        <taxon>Verrucomicrobiales</taxon>
        <taxon>Verrucomicrobiaceae</taxon>
        <taxon>Haloferula</taxon>
    </lineage>
</organism>
<feature type="transmembrane region" description="Helical" evidence="9">
    <location>
        <begin position="61"/>
        <end position="78"/>
    </location>
</feature>
<protein>
    <submittedName>
        <fullName evidence="10">Metal ABC transporter permease</fullName>
    </submittedName>
</protein>
<dbReference type="PANTHER" id="PTHR30477">
    <property type="entry name" value="ABC-TRANSPORTER METAL-BINDING PROTEIN"/>
    <property type="match status" value="1"/>
</dbReference>
<evidence type="ECO:0000256" key="9">
    <source>
        <dbReference type="SAM" id="Phobius"/>
    </source>
</evidence>
<dbReference type="Pfam" id="PF00950">
    <property type="entry name" value="ABC-3"/>
    <property type="match status" value="1"/>
</dbReference>
<dbReference type="GO" id="GO:0010043">
    <property type="term" value="P:response to zinc ion"/>
    <property type="evidence" value="ECO:0007669"/>
    <property type="project" value="TreeGrafter"/>
</dbReference>
<keyword evidence="6 9" id="KW-1133">Transmembrane helix</keyword>
<evidence type="ECO:0000256" key="8">
    <source>
        <dbReference type="RuleBase" id="RU003943"/>
    </source>
</evidence>
<feature type="transmembrane region" description="Helical" evidence="9">
    <location>
        <begin position="90"/>
        <end position="109"/>
    </location>
</feature>
<evidence type="ECO:0000256" key="6">
    <source>
        <dbReference type="ARBA" id="ARBA00022989"/>
    </source>
</evidence>
<dbReference type="SUPFAM" id="SSF81345">
    <property type="entry name" value="ABC transporter involved in vitamin B12 uptake, BtuC"/>
    <property type="match status" value="1"/>
</dbReference>
<dbReference type="PANTHER" id="PTHR30477:SF8">
    <property type="entry name" value="METAL TRANSPORT SYSTEM MEMBRANE PROTEIN CT_070-RELATED"/>
    <property type="match status" value="1"/>
</dbReference>
<proteinExistence type="inferred from homology"/>
<comment type="similarity">
    <text evidence="2 8">Belongs to the ABC-3 integral membrane protein family.</text>
</comment>
<dbReference type="GO" id="GO:0055085">
    <property type="term" value="P:transmembrane transport"/>
    <property type="evidence" value="ECO:0007669"/>
    <property type="project" value="InterPro"/>
</dbReference>
<dbReference type="EMBL" id="JAENII010000002">
    <property type="protein sequence ID" value="MBK1825948.1"/>
    <property type="molecule type" value="Genomic_DNA"/>
</dbReference>
<comment type="caution">
    <text evidence="10">The sequence shown here is derived from an EMBL/GenBank/DDBJ whole genome shotgun (WGS) entry which is preliminary data.</text>
</comment>